<dbReference type="Pfam" id="PF13516">
    <property type="entry name" value="LRR_6"/>
    <property type="match status" value="1"/>
</dbReference>
<keyword evidence="7" id="KW-0677">Repeat</keyword>
<evidence type="ECO:0000256" key="11">
    <source>
        <dbReference type="SAM" id="MobiDB-lite"/>
    </source>
</evidence>
<dbReference type="PANTHER" id="PTHR48062:SF52">
    <property type="entry name" value="RECEPTOR-LIKE PROTEIN 8-RELATED"/>
    <property type="match status" value="1"/>
</dbReference>
<dbReference type="InterPro" id="IPR001611">
    <property type="entry name" value="Leu-rich_rpt"/>
</dbReference>
<dbReference type="PRINTS" id="PR00019">
    <property type="entry name" value="LEURICHRPT"/>
</dbReference>
<dbReference type="InterPro" id="IPR032675">
    <property type="entry name" value="LRR_dom_sf"/>
</dbReference>
<dbReference type="InterPro" id="IPR051502">
    <property type="entry name" value="RLP_Defense_Trigger"/>
</dbReference>
<sequence length="1032" mass="115072">MELPLLFFRSWSLLMLWSVLHFYRQGYGCLESERSALLEIKAAFTPSSSLNSWGRSADCCCWDMVRCETATGRVVRLRLDNIMETTWEDNISSSSSNISSSSYNISSSTTTFHLNSSLFLPFQQLRSLSLSSNNIKGCLQNQGLDRLSGLPKLAYLDLSGNAIDDAGIVASMVALSSLKALSLGSNRLQNVSGFRNWSLLSKLEYLDLSENNYNESIIPYLARISSLKKLSLARNHMSGMLQMEEFRKLSNLEALDLRYNNFFGSIQPFVKEWASLKVLLLNDNQLNATLSPHGLCKLKNLQLLDLSRNEFTGNFPSCIGNLTSLRFLDISDNQLQVNLLQPNFLANLTSLEYILLSNIQLQGTFLLASLSNHSNLKALELVDSRNNLVVETEDPIATPLYQLESIVLSMCNLNKGYGIVPSFLSSQYALNWIVLSHNNLRGSFPSWLLENKTVLHVDLQNNSFNGPLVLPNHVNTDMSWLDLSMNELGEEMPTNIGVLFPNIEYLNLSRNHLRGSIPSSFDYFRNLDILDLSNNTLSGEVSNVFGNSSLSLLDISRNMFCGRLPLQNSNMNSLIYLVLSGNHFTGDIPSNLCNYSYLSVFDINDNKVSGTLPNCMKKMWDLGVLSAEENLLEGYIPTSLCTLQYSLQILNLSKNRLSGSVPHCFFNLTNLQYLHLSHNGLTGSFPIGLSNSTAMTTLDLGNNHLSGELPGWIGKAFREMRMLLLKGNRLGGPIPNQVCQLKHLRILDASQNLLSGEIPACIKYIGHEGSTIFPLPAFVSSTEATNQLSFPSYQDLEAEKRKSVTYRLGNSIVDVAEFMIKSRYDTYRGDALNYWTLLDLSCNQLVGHIPLGIGDLSWLQSLNLSNNLLTGPIPATFSGLKEIQSLDLSHNALTGQIPHQLVELYSLEVFSVAHNELSGPTPGMESQFSTFGESSYEGNPDLCGPPLKKNCTSPRQPGPLLPSSYDHEGDDSAAVDSLIFFASFALAYIMGFWGSIAVLYFKTAWRRSLFLASDRYAVKVRELLEKHRRRCW</sequence>
<evidence type="ECO:0000256" key="4">
    <source>
        <dbReference type="ARBA" id="ARBA00022614"/>
    </source>
</evidence>
<dbReference type="FunFam" id="3.80.10.10:FF:000095">
    <property type="entry name" value="LRR receptor-like serine/threonine-protein kinase GSO1"/>
    <property type="match status" value="1"/>
</dbReference>
<dbReference type="EMBL" id="JANAVB010029018">
    <property type="protein sequence ID" value="KAJ6815362.1"/>
    <property type="molecule type" value="Genomic_DNA"/>
</dbReference>
<dbReference type="Pfam" id="PF13855">
    <property type="entry name" value="LRR_8"/>
    <property type="match status" value="2"/>
</dbReference>
<evidence type="ECO:0000256" key="3">
    <source>
        <dbReference type="ARBA" id="ARBA00022475"/>
    </source>
</evidence>
<comment type="subcellular location">
    <subcellularLocation>
        <location evidence="1">Cell membrane</location>
        <topology evidence="1">Single-pass type I membrane protein</topology>
    </subcellularLocation>
</comment>
<dbReference type="InterPro" id="IPR013210">
    <property type="entry name" value="LRR_N_plant-typ"/>
</dbReference>
<dbReference type="AlphaFoldDB" id="A0AAX6FGG1"/>
<dbReference type="GO" id="GO:0005886">
    <property type="term" value="C:plasma membrane"/>
    <property type="evidence" value="ECO:0007669"/>
    <property type="project" value="UniProtKB-SubCell"/>
</dbReference>
<reference evidence="15" key="1">
    <citation type="journal article" date="2023" name="GigaByte">
        <title>Genome assembly of the bearded iris, Iris pallida Lam.</title>
        <authorList>
            <person name="Bruccoleri R.E."/>
            <person name="Oakeley E.J."/>
            <person name="Faust A.M.E."/>
            <person name="Altorfer M."/>
            <person name="Dessus-Babus S."/>
            <person name="Burckhardt D."/>
            <person name="Oertli M."/>
            <person name="Naumann U."/>
            <person name="Petersen F."/>
            <person name="Wong J."/>
        </authorList>
    </citation>
    <scope>NUCLEOTIDE SEQUENCE</scope>
    <source>
        <strain evidence="15">GSM-AAB239-AS_SAM_17_03QT</strain>
    </source>
</reference>
<evidence type="ECO:0000256" key="1">
    <source>
        <dbReference type="ARBA" id="ARBA00004251"/>
    </source>
</evidence>
<evidence type="ECO:0000256" key="9">
    <source>
        <dbReference type="ARBA" id="ARBA00023136"/>
    </source>
</evidence>
<keyword evidence="8 12" id="KW-1133">Transmembrane helix</keyword>
<dbReference type="InterPro" id="IPR003591">
    <property type="entry name" value="Leu-rich_rpt_typical-subtyp"/>
</dbReference>
<evidence type="ECO:0000256" key="10">
    <source>
        <dbReference type="ARBA" id="ARBA00023180"/>
    </source>
</evidence>
<evidence type="ECO:0000256" key="13">
    <source>
        <dbReference type="SAM" id="SignalP"/>
    </source>
</evidence>
<feature type="signal peptide" evidence="13">
    <location>
        <begin position="1"/>
        <end position="28"/>
    </location>
</feature>
<feature type="transmembrane region" description="Helical" evidence="12">
    <location>
        <begin position="978"/>
        <end position="1001"/>
    </location>
</feature>
<comment type="caution">
    <text evidence="15">The sequence shown here is derived from an EMBL/GenBank/DDBJ whole genome shotgun (WGS) entry which is preliminary data.</text>
</comment>
<protein>
    <submittedName>
        <fullName evidence="15">Receptor-like protein 12</fullName>
    </submittedName>
</protein>
<keyword evidence="15" id="KW-0675">Receptor</keyword>
<dbReference type="SMART" id="SM00365">
    <property type="entry name" value="LRR_SD22"/>
    <property type="match status" value="6"/>
</dbReference>
<evidence type="ECO:0000256" key="7">
    <source>
        <dbReference type="ARBA" id="ARBA00022737"/>
    </source>
</evidence>
<dbReference type="FunFam" id="3.80.10.10:FF:000111">
    <property type="entry name" value="LRR receptor-like serine/threonine-protein kinase ERECTA"/>
    <property type="match status" value="1"/>
</dbReference>
<keyword evidence="9 12" id="KW-0472">Membrane</keyword>
<evidence type="ECO:0000256" key="2">
    <source>
        <dbReference type="ARBA" id="ARBA00009592"/>
    </source>
</evidence>
<keyword evidence="5 12" id="KW-0812">Transmembrane</keyword>
<accession>A0AAX6FGG1</accession>
<comment type="similarity">
    <text evidence="2">Belongs to the RLP family.</text>
</comment>
<evidence type="ECO:0000259" key="14">
    <source>
        <dbReference type="Pfam" id="PF08263"/>
    </source>
</evidence>
<evidence type="ECO:0000256" key="12">
    <source>
        <dbReference type="SAM" id="Phobius"/>
    </source>
</evidence>
<dbReference type="Pfam" id="PF08263">
    <property type="entry name" value="LRRNT_2"/>
    <property type="match status" value="1"/>
</dbReference>
<dbReference type="Pfam" id="PF00560">
    <property type="entry name" value="LRR_1"/>
    <property type="match status" value="4"/>
</dbReference>
<gene>
    <name evidence="15" type="ORF">M6B38_134330</name>
</gene>
<evidence type="ECO:0000256" key="6">
    <source>
        <dbReference type="ARBA" id="ARBA00022729"/>
    </source>
</evidence>
<dbReference type="Proteomes" id="UP001140949">
    <property type="component" value="Unassembled WGS sequence"/>
</dbReference>
<evidence type="ECO:0000313" key="16">
    <source>
        <dbReference type="Proteomes" id="UP001140949"/>
    </source>
</evidence>
<feature type="domain" description="Leucine-rich repeat-containing N-terminal plant-type" evidence="14">
    <location>
        <begin position="31"/>
        <end position="67"/>
    </location>
</feature>
<dbReference type="PANTHER" id="PTHR48062">
    <property type="entry name" value="RECEPTOR-LIKE PROTEIN 14"/>
    <property type="match status" value="1"/>
</dbReference>
<keyword evidence="10" id="KW-0325">Glycoprotein</keyword>
<keyword evidence="3" id="KW-1003">Cell membrane</keyword>
<feature type="chain" id="PRO_5043343451" evidence="13">
    <location>
        <begin position="29"/>
        <end position="1032"/>
    </location>
</feature>
<feature type="region of interest" description="Disordered" evidence="11">
    <location>
        <begin position="945"/>
        <end position="965"/>
    </location>
</feature>
<keyword evidence="6 13" id="KW-0732">Signal</keyword>
<keyword evidence="4" id="KW-0433">Leucine-rich repeat</keyword>
<evidence type="ECO:0000256" key="5">
    <source>
        <dbReference type="ARBA" id="ARBA00022692"/>
    </source>
</evidence>
<organism evidence="15 16">
    <name type="scientific">Iris pallida</name>
    <name type="common">Sweet iris</name>
    <dbReference type="NCBI Taxonomy" id="29817"/>
    <lineage>
        <taxon>Eukaryota</taxon>
        <taxon>Viridiplantae</taxon>
        <taxon>Streptophyta</taxon>
        <taxon>Embryophyta</taxon>
        <taxon>Tracheophyta</taxon>
        <taxon>Spermatophyta</taxon>
        <taxon>Magnoliopsida</taxon>
        <taxon>Liliopsida</taxon>
        <taxon>Asparagales</taxon>
        <taxon>Iridaceae</taxon>
        <taxon>Iridoideae</taxon>
        <taxon>Irideae</taxon>
        <taxon>Iris</taxon>
    </lineage>
</organism>
<dbReference type="SUPFAM" id="SSF52058">
    <property type="entry name" value="L domain-like"/>
    <property type="match status" value="3"/>
</dbReference>
<keyword evidence="16" id="KW-1185">Reference proteome</keyword>
<evidence type="ECO:0000256" key="8">
    <source>
        <dbReference type="ARBA" id="ARBA00022989"/>
    </source>
</evidence>
<evidence type="ECO:0000313" key="15">
    <source>
        <dbReference type="EMBL" id="KAJ6815362.1"/>
    </source>
</evidence>
<dbReference type="SMART" id="SM00369">
    <property type="entry name" value="LRR_TYP"/>
    <property type="match status" value="11"/>
</dbReference>
<dbReference type="Gene3D" id="3.80.10.10">
    <property type="entry name" value="Ribonuclease Inhibitor"/>
    <property type="match status" value="3"/>
</dbReference>
<reference evidence="15" key="2">
    <citation type="submission" date="2023-04" db="EMBL/GenBank/DDBJ databases">
        <authorList>
            <person name="Bruccoleri R.E."/>
            <person name="Oakeley E.J."/>
            <person name="Faust A.-M."/>
            <person name="Dessus-Babus S."/>
            <person name="Altorfer M."/>
            <person name="Burckhardt D."/>
            <person name="Oertli M."/>
            <person name="Naumann U."/>
            <person name="Petersen F."/>
            <person name="Wong J."/>
        </authorList>
    </citation>
    <scope>NUCLEOTIDE SEQUENCE</scope>
    <source>
        <strain evidence="15">GSM-AAB239-AS_SAM_17_03QT</strain>
        <tissue evidence="15">Leaf</tissue>
    </source>
</reference>
<proteinExistence type="inferred from homology"/>
<name>A0AAX6FGG1_IRIPA</name>